<protein>
    <recommendedName>
        <fullName evidence="3">N-acetyltransferase domain-containing protein</fullName>
    </recommendedName>
</protein>
<dbReference type="PANTHER" id="PTHR43877:SF1">
    <property type="entry name" value="ACETYLTRANSFERASE"/>
    <property type="match status" value="1"/>
</dbReference>
<gene>
    <name evidence="4" type="ORF">GCM10009613_12730</name>
</gene>
<dbReference type="InterPro" id="IPR000182">
    <property type="entry name" value="GNAT_dom"/>
</dbReference>
<keyword evidence="5" id="KW-1185">Reference proteome</keyword>
<evidence type="ECO:0000259" key="3">
    <source>
        <dbReference type="PROSITE" id="PS51186"/>
    </source>
</evidence>
<evidence type="ECO:0000256" key="1">
    <source>
        <dbReference type="ARBA" id="ARBA00022679"/>
    </source>
</evidence>
<dbReference type="Pfam" id="PF00583">
    <property type="entry name" value="Acetyltransf_1"/>
    <property type="match status" value="1"/>
</dbReference>
<organism evidence="4 5">
    <name type="scientific">Pseudonocardia kongjuensis</name>
    <dbReference type="NCBI Taxonomy" id="102227"/>
    <lineage>
        <taxon>Bacteria</taxon>
        <taxon>Bacillati</taxon>
        <taxon>Actinomycetota</taxon>
        <taxon>Actinomycetes</taxon>
        <taxon>Pseudonocardiales</taxon>
        <taxon>Pseudonocardiaceae</taxon>
        <taxon>Pseudonocardia</taxon>
    </lineage>
</organism>
<dbReference type="CDD" id="cd04301">
    <property type="entry name" value="NAT_SF"/>
    <property type="match status" value="1"/>
</dbReference>
<proteinExistence type="predicted"/>
<dbReference type="SUPFAM" id="SSF55729">
    <property type="entry name" value="Acyl-CoA N-acyltransferases (Nat)"/>
    <property type="match status" value="1"/>
</dbReference>
<reference evidence="5" key="1">
    <citation type="journal article" date="2019" name="Int. J. Syst. Evol. Microbiol.">
        <title>The Global Catalogue of Microorganisms (GCM) 10K type strain sequencing project: providing services to taxonomists for standard genome sequencing and annotation.</title>
        <authorList>
            <consortium name="The Broad Institute Genomics Platform"/>
            <consortium name="The Broad Institute Genome Sequencing Center for Infectious Disease"/>
            <person name="Wu L."/>
            <person name="Ma J."/>
        </authorList>
    </citation>
    <scope>NUCLEOTIDE SEQUENCE [LARGE SCALE GENOMIC DNA]</scope>
    <source>
        <strain evidence="5">JCM 11896</strain>
    </source>
</reference>
<evidence type="ECO:0000256" key="2">
    <source>
        <dbReference type="ARBA" id="ARBA00023315"/>
    </source>
</evidence>
<dbReference type="InterPro" id="IPR050832">
    <property type="entry name" value="Bact_Acetyltransf"/>
</dbReference>
<dbReference type="EMBL" id="BAAAJK010000004">
    <property type="protein sequence ID" value="GAA1383376.1"/>
    <property type="molecule type" value="Genomic_DNA"/>
</dbReference>
<feature type="domain" description="N-acetyltransferase" evidence="3">
    <location>
        <begin position="3"/>
        <end position="171"/>
    </location>
</feature>
<evidence type="ECO:0000313" key="5">
    <source>
        <dbReference type="Proteomes" id="UP001501414"/>
    </source>
</evidence>
<dbReference type="RefSeq" id="WP_344019287.1">
    <property type="nucleotide sequence ID" value="NZ_BAAAJK010000004.1"/>
</dbReference>
<dbReference type="Proteomes" id="UP001501414">
    <property type="component" value="Unassembled WGS sequence"/>
</dbReference>
<dbReference type="InterPro" id="IPR016181">
    <property type="entry name" value="Acyl_CoA_acyltransferase"/>
</dbReference>
<evidence type="ECO:0000313" key="4">
    <source>
        <dbReference type="EMBL" id="GAA1383376.1"/>
    </source>
</evidence>
<keyword evidence="2" id="KW-0012">Acyltransferase</keyword>
<comment type="caution">
    <text evidence="4">The sequence shown here is derived from an EMBL/GenBank/DDBJ whole genome shotgun (WGS) entry which is preliminary data.</text>
</comment>
<keyword evidence="1" id="KW-0808">Transferase</keyword>
<dbReference type="Gene3D" id="3.40.630.30">
    <property type="match status" value="1"/>
</dbReference>
<dbReference type="PROSITE" id="PS51186">
    <property type="entry name" value="GNAT"/>
    <property type="match status" value="1"/>
</dbReference>
<name>A0ABP4I781_9PSEU</name>
<dbReference type="PANTHER" id="PTHR43877">
    <property type="entry name" value="AMINOALKYLPHOSPHONATE N-ACETYLTRANSFERASE-RELATED-RELATED"/>
    <property type="match status" value="1"/>
</dbReference>
<sequence length="171" mass="17891">MGQLLRACVPSADAAPLARLDAELADVLGASGPRWHDTVAADPGRAHLVLDDGGEPAGYLVLAAPRGPEPGIELHRLVVAADRRGRGLGRALLRTALALAAVPHPPAGLDPDPAWVRPDWLPAGRLWLEAHPANSAAVRLYRSEGLLTEARLPSVPGDPSSPARRLVLARG</sequence>
<accession>A0ABP4I781</accession>